<accession>A0A401TG85</accession>
<comment type="caution">
    <text evidence="2">The sequence shown here is derived from an EMBL/GenBank/DDBJ whole genome shotgun (WGS) entry which is preliminary data.</text>
</comment>
<evidence type="ECO:0000256" key="1">
    <source>
        <dbReference type="SAM" id="MobiDB-lite"/>
    </source>
</evidence>
<reference evidence="2 3" key="1">
    <citation type="journal article" date="2018" name="Nat. Ecol. Evol.">
        <title>Shark genomes provide insights into elasmobranch evolution and the origin of vertebrates.</title>
        <authorList>
            <person name="Hara Y"/>
            <person name="Yamaguchi K"/>
            <person name="Onimaru K"/>
            <person name="Kadota M"/>
            <person name="Koyanagi M"/>
            <person name="Keeley SD"/>
            <person name="Tatsumi K"/>
            <person name="Tanaka K"/>
            <person name="Motone F"/>
            <person name="Kageyama Y"/>
            <person name="Nozu R"/>
            <person name="Adachi N"/>
            <person name="Nishimura O"/>
            <person name="Nakagawa R"/>
            <person name="Tanegashima C"/>
            <person name="Kiyatake I"/>
            <person name="Matsumoto R"/>
            <person name="Murakumo K"/>
            <person name="Nishida K"/>
            <person name="Terakita A"/>
            <person name="Kuratani S"/>
            <person name="Sato K"/>
            <person name="Hyodo S Kuraku.S."/>
        </authorList>
    </citation>
    <scope>NUCLEOTIDE SEQUENCE [LARGE SCALE GENOMIC DNA]</scope>
</reference>
<protein>
    <submittedName>
        <fullName evidence="2">Uncharacterized protein</fullName>
    </submittedName>
</protein>
<name>A0A401TG85_CHIPU</name>
<dbReference type="AlphaFoldDB" id="A0A401TG85"/>
<gene>
    <name evidence="2" type="ORF">chiPu_0025573</name>
</gene>
<evidence type="ECO:0000313" key="2">
    <source>
        <dbReference type="EMBL" id="GCC41633.1"/>
    </source>
</evidence>
<evidence type="ECO:0000313" key="3">
    <source>
        <dbReference type="Proteomes" id="UP000287033"/>
    </source>
</evidence>
<sequence length="120" mass="12604">MLSIGLPRYSFPTLRVNLPQTGPEPVHVAVPAPAGSVRPARGYKEGYAAAQPKDVGFADRFTGSTTIASVPGSSEWMQQQKSAADGPNVIYADPSDAANASSYASTKPHWLLSAFPSSVQ</sequence>
<keyword evidence="3" id="KW-1185">Reference proteome</keyword>
<feature type="compositionally biased region" description="Polar residues" evidence="1">
    <location>
        <begin position="68"/>
        <end position="82"/>
    </location>
</feature>
<feature type="region of interest" description="Disordered" evidence="1">
    <location>
        <begin position="68"/>
        <end position="89"/>
    </location>
</feature>
<dbReference type="EMBL" id="BEZZ01061376">
    <property type="protein sequence ID" value="GCC41633.1"/>
    <property type="molecule type" value="Genomic_DNA"/>
</dbReference>
<organism evidence="2 3">
    <name type="scientific">Chiloscyllium punctatum</name>
    <name type="common">Brownbanded bambooshark</name>
    <name type="synonym">Hemiscyllium punctatum</name>
    <dbReference type="NCBI Taxonomy" id="137246"/>
    <lineage>
        <taxon>Eukaryota</taxon>
        <taxon>Metazoa</taxon>
        <taxon>Chordata</taxon>
        <taxon>Craniata</taxon>
        <taxon>Vertebrata</taxon>
        <taxon>Chondrichthyes</taxon>
        <taxon>Elasmobranchii</taxon>
        <taxon>Galeomorphii</taxon>
        <taxon>Galeoidea</taxon>
        <taxon>Orectolobiformes</taxon>
        <taxon>Hemiscylliidae</taxon>
        <taxon>Chiloscyllium</taxon>
    </lineage>
</organism>
<proteinExistence type="predicted"/>
<dbReference type="Proteomes" id="UP000287033">
    <property type="component" value="Unassembled WGS sequence"/>
</dbReference>